<comment type="caution">
    <text evidence="3">The sequence shown here is derived from an EMBL/GenBank/DDBJ whole genome shotgun (WGS) entry which is preliminary data.</text>
</comment>
<feature type="transmembrane region" description="Helical" evidence="1">
    <location>
        <begin position="332"/>
        <end position="354"/>
    </location>
</feature>
<accession>A0A511DVA1</accession>
<dbReference type="CDD" id="cd06259">
    <property type="entry name" value="YdcF-like"/>
    <property type="match status" value="1"/>
</dbReference>
<feature type="transmembrane region" description="Helical" evidence="1">
    <location>
        <begin position="61"/>
        <end position="94"/>
    </location>
</feature>
<proteinExistence type="predicted"/>
<dbReference type="AlphaFoldDB" id="A0A511DVA1"/>
<keyword evidence="1" id="KW-0472">Membrane</keyword>
<dbReference type="PANTHER" id="PTHR30336">
    <property type="entry name" value="INNER MEMBRANE PROTEIN, PROBABLE PERMEASE"/>
    <property type="match status" value="1"/>
</dbReference>
<dbReference type="GO" id="GO:0000270">
    <property type="term" value="P:peptidoglycan metabolic process"/>
    <property type="evidence" value="ECO:0007669"/>
    <property type="project" value="TreeGrafter"/>
</dbReference>
<organism evidence="3 4">
    <name type="scientific">Lentilactobacillus kefiri</name>
    <name type="common">Lactobacillus kefiri</name>
    <dbReference type="NCBI Taxonomy" id="33962"/>
    <lineage>
        <taxon>Bacteria</taxon>
        <taxon>Bacillati</taxon>
        <taxon>Bacillota</taxon>
        <taxon>Bacilli</taxon>
        <taxon>Lactobacillales</taxon>
        <taxon>Lactobacillaceae</taxon>
        <taxon>Lentilactobacillus</taxon>
    </lineage>
</organism>
<dbReference type="STRING" id="1423764.FC95_GL001100"/>
<dbReference type="InterPro" id="IPR003848">
    <property type="entry name" value="DUF218"/>
</dbReference>
<feature type="transmembrane region" description="Helical" evidence="1">
    <location>
        <begin position="6"/>
        <end position="25"/>
    </location>
</feature>
<dbReference type="Pfam" id="PF02698">
    <property type="entry name" value="DUF218"/>
    <property type="match status" value="1"/>
</dbReference>
<dbReference type="Gene3D" id="3.40.50.620">
    <property type="entry name" value="HUPs"/>
    <property type="match status" value="1"/>
</dbReference>
<sequence>MSMSILLPTLVVLAVLIGLFCTYLIKRRNSLMLGALANLTLLVLLIALVQLISLYNNNWFWVVVFSTVIIVVGLAVFLGLTLSFIFFFINAFIVWKREGHSLSSSLTLIAGIGVVGVDALLLFYPSFGPAPLQAFMTTFLTLLIGYVLLTVWNTITSILLYRLYFPKKDKDYIIVLGAGLIDGYKVGRLLGNRIDKAIQFYQQEIKETGKHPKLVFSGGQGGDELLPEGEAMQKYALDHGIPESDTLIEAKSVNTLQNLKFSREIIEKDSGKKNSKVIFVSNNYHTLRAGIYARKLKFPAFGVGAPTPFYFLPNAVIREHLAFLVMNKRWNIAIFSLIIIIAILMGVTAAFSPISPIK</sequence>
<feature type="transmembrane region" description="Helical" evidence="1">
    <location>
        <begin position="139"/>
        <end position="161"/>
    </location>
</feature>
<reference evidence="3" key="1">
    <citation type="submission" date="2019-07" db="EMBL/GenBank/DDBJ databases">
        <title>Whole genome shotgun sequence of Lactobacillus kefiri NBRC 15888.</title>
        <authorList>
            <person name="Hosoyama A."/>
            <person name="Uohara A."/>
            <person name="Ohji S."/>
            <person name="Ichikawa N."/>
        </authorList>
    </citation>
    <scope>NUCLEOTIDE SEQUENCE [LARGE SCALE GENOMIC DNA]</scope>
    <source>
        <strain evidence="3">NBRC 15888</strain>
    </source>
</reference>
<keyword evidence="4" id="KW-1185">Reference proteome</keyword>
<keyword evidence="1" id="KW-1133">Transmembrane helix</keyword>
<dbReference type="EMBL" id="BJVK01000008">
    <property type="protein sequence ID" value="GEL28133.1"/>
    <property type="molecule type" value="Genomic_DNA"/>
</dbReference>
<feature type="transmembrane region" description="Helical" evidence="1">
    <location>
        <begin position="32"/>
        <end position="55"/>
    </location>
</feature>
<dbReference type="GO" id="GO:0043164">
    <property type="term" value="P:Gram-negative-bacterium-type cell wall biogenesis"/>
    <property type="evidence" value="ECO:0007669"/>
    <property type="project" value="TreeGrafter"/>
</dbReference>
<keyword evidence="1" id="KW-0812">Transmembrane</keyword>
<dbReference type="PANTHER" id="PTHR30336:SF18">
    <property type="entry name" value="MEMBRANE PROTEIN"/>
    <property type="match status" value="1"/>
</dbReference>
<dbReference type="InterPro" id="IPR014729">
    <property type="entry name" value="Rossmann-like_a/b/a_fold"/>
</dbReference>
<protein>
    <submittedName>
        <fullName evidence="3">Membrane protein</fullName>
    </submittedName>
</protein>
<feature type="transmembrane region" description="Helical" evidence="1">
    <location>
        <begin position="106"/>
        <end position="127"/>
    </location>
</feature>
<evidence type="ECO:0000256" key="1">
    <source>
        <dbReference type="SAM" id="Phobius"/>
    </source>
</evidence>
<dbReference type="GO" id="GO:0005886">
    <property type="term" value="C:plasma membrane"/>
    <property type="evidence" value="ECO:0007669"/>
    <property type="project" value="TreeGrafter"/>
</dbReference>
<evidence type="ECO:0000313" key="3">
    <source>
        <dbReference type="EMBL" id="GEL28133.1"/>
    </source>
</evidence>
<dbReference type="InterPro" id="IPR051599">
    <property type="entry name" value="Cell_Envelope_Assoc"/>
</dbReference>
<dbReference type="Proteomes" id="UP000321893">
    <property type="component" value="Unassembled WGS sequence"/>
</dbReference>
<name>A0A511DVA1_LENKE</name>
<gene>
    <name evidence="3" type="ORF">LKE01_09530</name>
</gene>
<evidence type="ECO:0000313" key="4">
    <source>
        <dbReference type="Proteomes" id="UP000321893"/>
    </source>
</evidence>
<evidence type="ECO:0000259" key="2">
    <source>
        <dbReference type="Pfam" id="PF02698"/>
    </source>
</evidence>
<feature type="domain" description="DUF218" evidence="2">
    <location>
        <begin position="171"/>
        <end position="315"/>
    </location>
</feature>